<organism evidence="10 11">
    <name type="scientific">Erwinia pyrifoliae</name>
    <dbReference type="NCBI Taxonomy" id="79967"/>
    <lineage>
        <taxon>Bacteria</taxon>
        <taxon>Pseudomonadati</taxon>
        <taxon>Pseudomonadota</taxon>
        <taxon>Gammaproteobacteria</taxon>
        <taxon>Enterobacterales</taxon>
        <taxon>Erwiniaceae</taxon>
        <taxon>Erwinia</taxon>
    </lineage>
</organism>
<protein>
    <recommendedName>
        <fullName evidence="3 9">Flagellar biosynthetic protein FliQ</fullName>
    </recommendedName>
</protein>
<proteinExistence type="inferred from homology"/>
<feature type="transmembrane region" description="Helical" evidence="9">
    <location>
        <begin position="51"/>
        <end position="70"/>
    </location>
</feature>
<keyword evidence="4 9" id="KW-1003">Cell membrane</keyword>
<evidence type="ECO:0000313" key="10">
    <source>
        <dbReference type="EMBL" id="UWS34328.1"/>
    </source>
</evidence>
<dbReference type="PANTHER" id="PTHR34040">
    <property type="entry name" value="FLAGELLAR BIOSYNTHETIC PROTEIN FLIQ"/>
    <property type="match status" value="1"/>
</dbReference>
<evidence type="ECO:0000256" key="1">
    <source>
        <dbReference type="ARBA" id="ARBA00004651"/>
    </source>
</evidence>
<keyword evidence="10" id="KW-0282">Flagellum</keyword>
<evidence type="ECO:0000256" key="5">
    <source>
        <dbReference type="ARBA" id="ARBA00022692"/>
    </source>
</evidence>
<dbReference type="Proteomes" id="UP001058553">
    <property type="component" value="Chromosome"/>
</dbReference>
<name>A0ABY5XBE2_ERWPY</name>
<dbReference type="NCBIfam" id="TIGR01402">
    <property type="entry name" value="fliQ"/>
    <property type="match status" value="1"/>
</dbReference>
<keyword evidence="7 9" id="KW-0472">Membrane</keyword>
<comment type="subcellular location">
    <subcellularLocation>
        <location evidence="1 9">Cell membrane</location>
        <topology evidence="1">Multi-pass membrane protein</topology>
    </subcellularLocation>
    <subcellularLocation>
        <location evidence="9">Bacterial flagellum basal body</location>
    </subcellularLocation>
</comment>
<dbReference type="InterPro" id="IPR006305">
    <property type="entry name" value="FliQ"/>
</dbReference>
<keyword evidence="6 9" id="KW-1133">Transmembrane helix</keyword>
<evidence type="ECO:0000256" key="9">
    <source>
        <dbReference type="RuleBase" id="RU364090"/>
    </source>
</evidence>
<dbReference type="EMBL" id="CP103445">
    <property type="protein sequence ID" value="UWS34328.1"/>
    <property type="molecule type" value="Genomic_DNA"/>
</dbReference>
<gene>
    <name evidence="9 10" type="primary">fliQ</name>
    <name evidence="10" type="ORF">NYP84_03880</name>
</gene>
<dbReference type="InterPro" id="IPR002191">
    <property type="entry name" value="Bac_export_3"/>
</dbReference>
<keyword evidence="10" id="KW-0966">Cell projection</keyword>
<dbReference type="PIRSF" id="PIRSF004669">
    <property type="entry name" value="FliQ"/>
    <property type="match status" value="1"/>
</dbReference>
<evidence type="ECO:0000313" key="11">
    <source>
        <dbReference type="Proteomes" id="UP001058553"/>
    </source>
</evidence>
<dbReference type="Pfam" id="PF01313">
    <property type="entry name" value="Bac_export_3"/>
    <property type="match status" value="1"/>
</dbReference>
<evidence type="ECO:0000256" key="7">
    <source>
        <dbReference type="ARBA" id="ARBA00023136"/>
    </source>
</evidence>
<keyword evidence="10" id="KW-0969">Cilium</keyword>
<comment type="similarity">
    <text evidence="2 9">Belongs to the FliQ/MopD/SpaQ family.</text>
</comment>
<keyword evidence="8 9" id="KW-0975">Bacterial flagellum</keyword>
<accession>A0ABY5XBE2</accession>
<evidence type="ECO:0000256" key="2">
    <source>
        <dbReference type="ARBA" id="ARBA00006156"/>
    </source>
</evidence>
<dbReference type="RefSeq" id="WP_041474229.1">
    <property type="nucleotide sequence ID" value="NZ_CP103445.1"/>
</dbReference>
<feature type="transmembrane region" description="Helical" evidence="9">
    <location>
        <begin position="16"/>
        <end position="39"/>
    </location>
</feature>
<keyword evidence="5 9" id="KW-0812">Transmembrane</keyword>
<sequence length="89" mass="9584">MTPESVMTLGIQAIKLGLMVAGPLLLAALATGLIISILQAATQINEMTMTFIPKILVIIGVAVVLGPWMMRNFIEYTRLTLTNIPFVIG</sequence>
<dbReference type="PRINTS" id="PR00952">
    <property type="entry name" value="TYPE3IMQPROT"/>
</dbReference>
<evidence type="ECO:0000256" key="4">
    <source>
        <dbReference type="ARBA" id="ARBA00022475"/>
    </source>
</evidence>
<evidence type="ECO:0000256" key="8">
    <source>
        <dbReference type="ARBA" id="ARBA00023143"/>
    </source>
</evidence>
<keyword evidence="11" id="KW-1185">Reference proteome</keyword>
<evidence type="ECO:0000256" key="3">
    <source>
        <dbReference type="ARBA" id="ARBA00021718"/>
    </source>
</evidence>
<reference evidence="10" key="1">
    <citation type="submission" date="2022-07" db="EMBL/GenBank/DDBJ databases">
        <title>Genetic diversity of Erwinia pyrifoliae.</title>
        <authorList>
            <person name="Park D.S."/>
            <person name="Ham H."/>
        </authorList>
    </citation>
    <scope>NUCLEOTIDE SEQUENCE</scope>
    <source>
        <strain evidence="10">CP201486</strain>
    </source>
</reference>
<dbReference type="PANTHER" id="PTHR34040:SF2">
    <property type="entry name" value="FLAGELLAR BIOSYNTHETIC PROTEIN FLIQ"/>
    <property type="match status" value="1"/>
</dbReference>
<evidence type="ECO:0000256" key="6">
    <source>
        <dbReference type="ARBA" id="ARBA00022989"/>
    </source>
</evidence>
<comment type="function">
    <text evidence="9">Role in flagellar biosynthesis.</text>
</comment>